<dbReference type="EMBL" id="JBHRUH010000013">
    <property type="protein sequence ID" value="MFC3292097.1"/>
    <property type="molecule type" value="Genomic_DNA"/>
</dbReference>
<protein>
    <submittedName>
        <fullName evidence="1">Uncharacterized protein</fullName>
    </submittedName>
</protein>
<proteinExistence type="predicted"/>
<evidence type="ECO:0000313" key="2">
    <source>
        <dbReference type="Proteomes" id="UP001595640"/>
    </source>
</evidence>
<keyword evidence="2" id="KW-1185">Reference proteome</keyword>
<comment type="caution">
    <text evidence="1">The sequence shown here is derived from an EMBL/GenBank/DDBJ whole genome shotgun (WGS) entry which is preliminary data.</text>
</comment>
<dbReference type="Proteomes" id="UP001595640">
    <property type="component" value="Unassembled WGS sequence"/>
</dbReference>
<accession>A0ABV7LZQ7</accession>
<evidence type="ECO:0000313" key="1">
    <source>
        <dbReference type="EMBL" id="MFC3292097.1"/>
    </source>
</evidence>
<gene>
    <name evidence="1" type="ORF">ACFOEI_08440</name>
</gene>
<organism evidence="1 2">
    <name type="scientific">Modicisalibacter luteus</name>
    <dbReference type="NCBI Taxonomy" id="453962"/>
    <lineage>
        <taxon>Bacteria</taxon>
        <taxon>Pseudomonadati</taxon>
        <taxon>Pseudomonadota</taxon>
        <taxon>Gammaproteobacteria</taxon>
        <taxon>Oceanospirillales</taxon>
        <taxon>Halomonadaceae</taxon>
        <taxon>Modicisalibacter</taxon>
    </lineage>
</organism>
<dbReference type="RefSeq" id="WP_019020707.1">
    <property type="nucleotide sequence ID" value="NZ_BMXD01000020.1"/>
</dbReference>
<reference evidence="2" key="1">
    <citation type="journal article" date="2019" name="Int. J. Syst. Evol. Microbiol.">
        <title>The Global Catalogue of Microorganisms (GCM) 10K type strain sequencing project: providing services to taxonomists for standard genome sequencing and annotation.</title>
        <authorList>
            <consortium name="The Broad Institute Genomics Platform"/>
            <consortium name="The Broad Institute Genome Sequencing Center for Infectious Disease"/>
            <person name="Wu L."/>
            <person name="Ma J."/>
        </authorList>
    </citation>
    <scope>NUCLEOTIDE SEQUENCE [LARGE SCALE GENOMIC DNA]</scope>
    <source>
        <strain evidence="2">KCTC 12847</strain>
    </source>
</reference>
<sequence length="100" mass="11434">MGYEVREYLLEKWAASVGQIEVVTDWQRPPLVIKAMGRGSDQRTQLNKYCFPRGYLMRQKLAKGFQTCDIVRAEVPNGKKASLHTDRVAVRKTGSFNSTR</sequence>
<name>A0ABV7LZQ7_9GAMM</name>